<proteinExistence type="predicted"/>
<organism evidence="1 2">
    <name type="scientific">Shinella lacus</name>
    <dbReference type="NCBI Taxonomy" id="2654216"/>
    <lineage>
        <taxon>Bacteria</taxon>
        <taxon>Pseudomonadati</taxon>
        <taxon>Pseudomonadota</taxon>
        <taxon>Alphaproteobacteria</taxon>
        <taxon>Hyphomicrobiales</taxon>
        <taxon>Rhizobiaceae</taxon>
        <taxon>Shinella</taxon>
    </lineage>
</organism>
<evidence type="ECO:0000313" key="1">
    <source>
        <dbReference type="EMBL" id="MCQ4630926.1"/>
    </source>
</evidence>
<name>A0ABT1R759_9HYPH</name>
<dbReference type="InterPro" id="IPR027417">
    <property type="entry name" value="P-loop_NTPase"/>
</dbReference>
<keyword evidence="2" id="KW-1185">Reference proteome</keyword>
<dbReference type="EMBL" id="WHSB02000004">
    <property type="protein sequence ID" value="MCQ4630926.1"/>
    <property type="molecule type" value="Genomic_DNA"/>
</dbReference>
<reference evidence="1" key="1">
    <citation type="submission" date="2021-07" db="EMBL/GenBank/DDBJ databases">
        <title>Shinella sp. nov., a novel member of the genus Shinella from water.</title>
        <authorList>
            <person name="Deng Y."/>
        </authorList>
    </citation>
    <scope>NUCLEOTIDE SEQUENCE</scope>
    <source>
        <strain evidence="1">CPCC 100929</strain>
    </source>
</reference>
<comment type="caution">
    <text evidence="1">The sequence shown here is derived from an EMBL/GenBank/DDBJ whole genome shotgun (WGS) entry which is preliminary data.</text>
</comment>
<dbReference type="RefSeq" id="WP_256117360.1">
    <property type="nucleotide sequence ID" value="NZ_WHSB02000004.1"/>
</dbReference>
<protein>
    <recommendedName>
        <fullName evidence="3">Mu-like prophage FluMu protein gp28</fullName>
    </recommendedName>
</protein>
<sequence length="542" mass="60458">MTVAITPEQWAEARRQATDVIPEIIEKFGLPKALLGYQSRTIALLETAACRVLFIEKSRRIGETWALAAYAVLRAARAKKAGGKDALYISYSQEMTREFIDACAMWAKAYSFAASEVDEFLFKDETAEGNQSIQAFRIKFASGFEVVGLSSAPRSLRGKDGLLIIDEAAFVDNLKELLKAGLAFLTWGGQVVVCSTHNGAENEFNVKIQDILGGRLKYKHLRIDLDDALNDGLYQRICLVNGLEWSPEAEAKWRQELIEFYDEASDEELYCVPSQGSGAWLTTPLIEARMTSDAPVLTLDLPDNYLLLSKLEQAALMAPFMEQLREALRALDPEKQHAFGFDFARVGDLTVGTLLSIDKVLKRETALTVELRRVPGDEQKLITRTILKAAPRLIGAAFDATGMGWTVAEDMGRIFGFRESEEDAGMIWSIKFSMDWYRINMPPLKVAFEDAAIAISKNVNHLLDLRLVKMIAGVPRVPDLRSGETGKKRHGDFAIALALAHFASRFMGREYAYTPISDIDDDDWSERDRSDDASPFGRGGLW</sequence>
<dbReference type="Proteomes" id="UP000996601">
    <property type="component" value="Unassembled WGS sequence"/>
</dbReference>
<gene>
    <name evidence="1" type="ORF">GB927_012810</name>
</gene>
<dbReference type="Pfam" id="PF03237">
    <property type="entry name" value="Terminase_6N"/>
    <property type="match status" value="1"/>
</dbReference>
<accession>A0ABT1R759</accession>
<dbReference type="Gene3D" id="3.30.420.240">
    <property type="match status" value="1"/>
</dbReference>
<evidence type="ECO:0000313" key="2">
    <source>
        <dbReference type="Proteomes" id="UP000996601"/>
    </source>
</evidence>
<evidence type="ECO:0008006" key="3">
    <source>
        <dbReference type="Google" id="ProtNLM"/>
    </source>
</evidence>
<dbReference type="Gene3D" id="3.40.50.300">
    <property type="entry name" value="P-loop containing nucleotide triphosphate hydrolases"/>
    <property type="match status" value="1"/>
</dbReference>